<organism evidence="2 3">
    <name type="scientific">Paenibacillus lutimineralis</name>
    <dbReference type="NCBI Taxonomy" id="2707005"/>
    <lineage>
        <taxon>Bacteria</taxon>
        <taxon>Bacillati</taxon>
        <taxon>Bacillota</taxon>
        <taxon>Bacilli</taxon>
        <taxon>Bacillales</taxon>
        <taxon>Paenibacillaceae</taxon>
        <taxon>Paenibacillus</taxon>
    </lineage>
</organism>
<sequence length="263" mass="29962">MLVYYEVIKINIKNLLVYRLDTAIGILGNIFSLFVQIYLWTALFHQNEIAELSLNEMITYQVFGILLGTLYNGGAAWIVGQQVRDGSIAMELIKPYNYSLSNLAASLASSLTDFVLKGLPVLVLAILTQKPFLPDLHFWKVLLLMAVILCNIVLFWLMHFMIGLLHFSLINAGWFSRILADVIRILGGGIIPLWFFPGTLRSIFQYLPFQLLYQFPQSILINKITNYEIARNGILLLGWTGLIMVIVIYMWRMNIKKLVVQGG</sequence>
<dbReference type="KEGG" id="plut:EI981_19115"/>
<evidence type="ECO:0000256" key="1">
    <source>
        <dbReference type="SAM" id="Phobius"/>
    </source>
</evidence>
<feature type="transmembrane region" description="Helical" evidence="1">
    <location>
        <begin position="233"/>
        <end position="251"/>
    </location>
</feature>
<dbReference type="Pfam" id="PF06182">
    <property type="entry name" value="ABC2_membrane_6"/>
    <property type="match status" value="1"/>
</dbReference>
<evidence type="ECO:0008006" key="4">
    <source>
        <dbReference type="Google" id="ProtNLM"/>
    </source>
</evidence>
<feature type="transmembrane region" description="Helical" evidence="1">
    <location>
        <begin position="100"/>
        <end position="126"/>
    </location>
</feature>
<dbReference type="InterPro" id="IPR010390">
    <property type="entry name" value="ABC-2_transporter-like"/>
</dbReference>
<gene>
    <name evidence="2" type="ORF">EI981_19115</name>
</gene>
<keyword evidence="1" id="KW-0812">Transmembrane</keyword>
<proteinExistence type="predicted"/>
<dbReference type="Proteomes" id="UP000270678">
    <property type="component" value="Chromosome"/>
</dbReference>
<dbReference type="PANTHER" id="PTHR36832">
    <property type="entry name" value="SLR1174 PROTEIN-RELATED"/>
    <property type="match status" value="1"/>
</dbReference>
<feature type="transmembrane region" description="Helical" evidence="1">
    <location>
        <begin position="20"/>
        <end position="40"/>
    </location>
</feature>
<keyword evidence="1" id="KW-0472">Membrane</keyword>
<dbReference type="RefSeq" id="WP_127000868.1">
    <property type="nucleotide sequence ID" value="NZ_CP034346.1"/>
</dbReference>
<name>A0A3Q9IEH3_9BACL</name>
<dbReference type="OrthoDB" id="8582979at2"/>
<feature type="transmembrane region" description="Helical" evidence="1">
    <location>
        <begin position="138"/>
        <end position="157"/>
    </location>
</feature>
<dbReference type="AlphaFoldDB" id="A0A3Q9IEH3"/>
<feature type="transmembrane region" description="Helical" evidence="1">
    <location>
        <begin position="60"/>
        <end position="79"/>
    </location>
</feature>
<keyword evidence="1" id="KW-1133">Transmembrane helix</keyword>
<feature type="transmembrane region" description="Helical" evidence="1">
    <location>
        <begin position="178"/>
        <end position="197"/>
    </location>
</feature>
<reference evidence="3" key="1">
    <citation type="submission" date="2018-12" db="EMBL/GenBank/DDBJ databases">
        <title>Complete genome sequence of Paenibacillus sp. MBLB1234.</title>
        <authorList>
            <person name="Nam Y.-D."/>
            <person name="Kang J."/>
            <person name="Chung W.-H."/>
            <person name="Park Y.S."/>
        </authorList>
    </citation>
    <scope>NUCLEOTIDE SEQUENCE [LARGE SCALE GENOMIC DNA]</scope>
    <source>
        <strain evidence="3">MBLB1234</strain>
    </source>
</reference>
<dbReference type="PANTHER" id="PTHR36832:SF1">
    <property type="entry name" value="SLR1174 PROTEIN"/>
    <property type="match status" value="1"/>
</dbReference>
<evidence type="ECO:0000313" key="2">
    <source>
        <dbReference type="EMBL" id="AZS16348.1"/>
    </source>
</evidence>
<evidence type="ECO:0000313" key="3">
    <source>
        <dbReference type="Proteomes" id="UP000270678"/>
    </source>
</evidence>
<protein>
    <recommendedName>
        <fullName evidence="4">ABC transporter permease</fullName>
    </recommendedName>
</protein>
<dbReference type="EMBL" id="CP034346">
    <property type="protein sequence ID" value="AZS16348.1"/>
    <property type="molecule type" value="Genomic_DNA"/>
</dbReference>
<keyword evidence="3" id="KW-1185">Reference proteome</keyword>
<accession>A0A3Q9IEH3</accession>